<feature type="domain" description="Glycosyltransferase subfamily 4-like N-terminal" evidence="3">
    <location>
        <begin position="35"/>
        <end position="198"/>
    </location>
</feature>
<dbReference type="STRING" id="74348.SAMN04488523_11570"/>
<dbReference type="EMBL" id="FOMW01000015">
    <property type="protein sequence ID" value="SFF03302.1"/>
    <property type="molecule type" value="Genomic_DNA"/>
</dbReference>
<dbReference type="Pfam" id="PF13439">
    <property type="entry name" value="Glyco_transf_4"/>
    <property type="match status" value="1"/>
</dbReference>
<feature type="region of interest" description="Disordered" evidence="1">
    <location>
        <begin position="390"/>
        <end position="410"/>
    </location>
</feature>
<dbReference type="InterPro" id="IPR028098">
    <property type="entry name" value="Glyco_trans_4-like_N"/>
</dbReference>
<keyword evidence="4" id="KW-0808">Transferase</keyword>
<feature type="domain" description="Glycosyl transferase family 1" evidence="2">
    <location>
        <begin position="212"/>
        <end position="360"/>
    </location>
</feature>
<dbReference type="Gene3D" id="3.40.50.2000">
    <property type="entry name" value="Glycogen Phosphorylase B"/>
    <property type="match status" value="2"/>
</dbReference>
<reference evidence="4 5" key="1">
    <citation type="submission" date="2016-10" db="EMBL/GenBank/DDBJ databases">
        <authorList>
            <person name="de Groot N.N."/>
        </authorList>
    </citation>
    <scope>NUCLEOTIDE SEQUENCE [LARGE SCALE GENOMIC DNA]</scope>
    <source>
        <strain evidence="4 5">DSM 11443</strain>
    </source>
</reference>
<name>A0A1I2FD31_9RHOB</name>
<sequence length="410" mass="45137">MGIRTEVTPHDKGKARFFLTVMTVIGLRGIPDVMGGIETHCAQLLPLVLNNASPAELKIILLARKGYVDARGDVEGVEQIPIWAPRHPAAETIVHTFFALLYARFVLRSDLVHLHAIGPGLLAPLARLLGFKLLFTHHGADYRRQKWGPFSRFMLRKGEDMAVRFAHRVITVSPSTANRLKDRFPTCADRIVHIPNGFSREAPSEVTRDFAEKHGIRPGSYVITIGRLVPEKAQDLLIEAFQASRLPLKDPPWKLLIAGDADHANDYARSLRKKAAQDDNIILLGKVPRKTVLALNASSGLFVLPSYHEGLSIAALEALHSGVQVLLSDIDANLNIGLPQENYFQSGSVEKLTEKLNSDLVDRDRGPDVDLSRFDWDEIARATLREIEEAVGGAPPPRVVTSSASHGSKG</sequence>
<protein>
    <submittedName>
        <fullName evidence="4">Glycosyltransferase involved in cell wall bisynthesis</fullName>
    </submittedName>
</protein>
<gene>
    <name evidence="4" type="ORF">SAMN04488523_11570</name>
</gene>
<dbReference type="GO" id="GO:0016757">
    <property type="term" value="F:glycosyltransferase activity"/>
    <property type="evidence" value="ECO:0007669"/>
    <property type="project" value="InterPro"/>
</dbReference>
<keyword evidence="5" id="KW-1185">Reference proteome</keyword>
<feature type="compositionally biased region" description="Polar residues" evidence="1">
    <location>
        <begin position="400"/>
        <end position="410"/>
    </location>
</feature>
<dbReference type="InterPro" id="IPR001296">
    <property type="entry name" value="Glyco_trans_1"/>
</dbReference>
<proteinExistence type="predicted"/>
<evidence type="ECO:0000259" key="2">
    <source>
        <dbReference type="Pfam" id="PF00534"/>
    </source>
</evidence>
<evidence type="ECO:0000313" key="5">
    <source>
        <dbReference type="Proteomes" id="UP000198977"/>
    </source>
</evidence>
<dbReference type="AlphaFoldDB" id="A0A1I2FD31"/>
<dbReference type="PANTHER" id="PTHR46401">
    <property type="entry name" value="GLYCOSYLTRANSFERASE WBBK-RELATED"/>
    <property type="match status" value="1"/>
</dbReference>
<accession>A0A1I2FD31</accession>
<dbReference type="CDD" id="cd03801">
    <property type="entry name" value="GT4_PimA-like"/>
    <property type="match status" value="1"/>
</dbReference>
<evidence type="ECO:0000313" key="4">
    <source>
        <dbReference type="EMBL" id="SFF03302.1"/>
    </source>
</evidence>
<dbReference type="SUPFAM" id="SSF53756">
    <property type="entry name" value="UDP-Glycosyltransferase/glycogen phosphorylase"/>
    <property type="match status" value="1"/>
</dbReference>
<dbReference type="Proteomes" id="UP000198977">
    <property type="component" value="Unassembled WGS sequence"/>
</dbReference>
<evidence type="ECO:0000259" key="3">
    <source>
        <dbReference type="Pfam" id="PF13439"/>
    </source>
</evidence>
<evidence type="ECO:0000256" key="1">
    <source>
        <dbReference type="SAM" id="MobiDB-lite"/>
    </source>
</evidence>
<organism evidence="4 5">
    <name type="scientific">Sulfitobacter brevis</name>
    <dbReference type="NCBI Taxonomy" id="74348"/>
    <lineage>
        <taxon>Bacteria</taxon>
        <taxon>Pseudomonadati</taxon>
        <taxon>Pseudomonadota</taxon>
        <taxon>Alphaproteobacteria</taxon>
        <taxon>Rhodobacterales</taxon>
        <taxon>Roseobacteraceae</taxon>
        <taxon>Sulfitobacter</taxon>
    </lineage>
</organism>
<dbReference type="PANTHER" id="PTHR46401:SF8">
    <property type="entry name" value="BLL6006 PROTEIN"/>
    <property type="match status" value="1"/>
</dbReference>
<dbReference type="Pfam" id="PF00534">
    <property type="entry name" value="Glycos_transf_1"/>
    <property type="match status" value="1"/>
</dbReference>